<dbReference type="Proteomes" id="UP000006671">
    <property type="component" value="Unassembled WGS sequence"/>
</dbReference>
<keyword evidence="5 14" id="KW-0285">Flavoprotein</keyword>
<accession>D2VTA3</accession>
<feature type="domain" description="FAD-binding FR-type" evidence="16">
    <location>
        <begin position="45"/>
        <end position="155"/>
    </location>
</feature>
<keyword evidence="10 15" id="KW-0520">NAD</keyword>
<evidence type="ECO:0000256" key="1">
    <source>
        <dbReference type="ARBA" id="ARBA00001974"/>
    </source>
</evidence>
<feature type="binding site" evidence="14">
    <location>
        <position position="106"/>
    </location>
    <ligand>
        <name>FAD</name>
        <dbReference type="ChEBI" id="CHEBI:57692"/>
    </ligand>
</feature>
<dbReference type="PRINTS" id="PR00371">
    <property type="entry name" value="FPNCR"/>
</dbReference>
<evidence type="ECO:0000313" key="18">
    <source>
        <dbReference type="Proteomes" id="UP000006671"/>
    </source>
</evidence>
<keyword evidence="18" id="KW-1185">Reference proteome</keyword>
<dbReference type="FunFam" id="3.40.50.80:FF:000009">
    <property type="entry name" value="NADH-cytochrome b5 reductase"/>
    <property type="match status" value="1"/>
</dbReference>
<keyword evidence="12" id="KW-0472">Membrane</keyword>
<keyword evidence="6" id="KW-0812">Transmembrane</keyword>
<feature type="binding site" evidence="14">
    <location>
        <position position="131"/>
    </location>
    <ligand>
        <name>FAD</name>
        <dbReference type="ChEBI" id="CHEBI:57692"/>
    </ligand>
</feature>
<dbReference type="STRING" id="5762.D2VTA3"/>
<dbReference type="RefSeq" id="XP_002672567.1">
    <property type="nucleotide sequence ID" value="XM_002672521.1"/>
</dbReference>
<keyword evidence="11" id="KW-0496">Mitochondrion</keyword>
<dbReference type="InterPro" id="IPR017938">
    <property type="entry name" value="Riboflavin_synthase-like_b-brl"/>
</dbReference>
<dbReference type="PANTHER" id="PTHR19370:SF171">
    <property type="entry name" value="NADH-CYTOCHROME B5 REDUCTASE 2"/>
    <property type="match status" value="1"/>
</dbReference>
<dbReference type="AlphaFoldDB" id="D2VTA3"/>
<evidence type="ECO:0000256" key="9">
    <source>
        <dbReference type="ARBA" id="ARBA00023002"/>
    </source>
</evidence>
<dbReference type="GO" id="GO:0016020">
    <property type="term" value="C:membrane"/>
    <property type="evidence" value="ECO:0007669"/>
    <property type="project" value="UniProtKB-SubCell"/>
</dbReference>
<evidence type="ECO:0000256" key="15">
    <source>
        <dbReference type="RuleBase" id="RU361226"/>
    </source>
</evidence>
<evidence type="ECO:0000256" key="14">
    <source>
        <dbReference type="PIRSR" id="PIRSR601834-1"/>
    </source>
</evidence>
<dbReference type="Gene3D" id="3.40.50.80">
    <property type="entry name" value="Nucleotide-binding domain of ferredoxin-NADP reductase (FNR) module"/>
    <property type="match status" value="1"/>
</dbReference>
<comment type="catalytic activity">
    <reaction evidence="13 15">
        <text>2 Fe(III)-[cytochrome b5] + NADH = 2 Fe(II)-[cytochrome b5] + NAD(+) + H(+)</text>
        <dbReference type="Rhea" id="RHEA:46680"/>
        <dbReference type="Rhea" id="RHEA-COMP:10438"/>
        <dbReference type="Rhea" id="RHEA-COMP:10439"/>
        <dbReference type="ChEBI" id="CHEBI:15378"/>
        <dbReference type="ChEBI" id="CHEBI:29033"/>
        <dbReference type="ChEBI" id="CHEBI:29034"/>
        <dbReference type="ChEBI" id="CHEBI:57540"/>
        <dbReference type="ChEBI" id="CHEBI:57945"/>
        <dbReference type="EC" id="1.6.2.2"/>
    </reaction>
</comment>
<dbReference type="SUPFAM" id="SSF63380">
    <property type="entry name" value="Riboflavin synthase domain-like"/>
    <property type="match status" value="1"/>
</dbReference>
<dbReference type="PROSITE" id="PS51384">
    <property type="entry name" value="FAD_FR"/>
    <property type="match status" value="1"/>
</dbReference>
<organism evidence="18">
    <name type="scientific">Naegleria gruberi</name>
    <name type="common">Amoeba</name>
    <dbReference type="NCBI Taxonomy" id="5762"/>
    <lineage>
        <taxon>Eukaryota</taxon>
        <taxon>Discoba</taxon>
        <taxon>Heterolobosea</taxon>
        <taxon>Tetramitia</taxon>
        <taxon>Eutetramitia</taxon>
        <taxon>Vahlkampfiidae</taxon>
        <taxon>Naegleria</taxon>
    </lineage>
</organism>
<comment type="subcellular location">
    <subcellularLocation>
        <location evidence="3">Membrane</location>
    </subcellularLocation>
    <subcellularLocation>
        <location evidence="2">Mitochondrion</location>
    </subcellularLocation>
</comment>
<dbReference type="FunFam" id="2.40.30.10:FF:000069">
    <property type="entry name" value="NADH-cytochrome b5 reductase"/>
    <property type="match status" value="1"/>
</dbReference>
<gene>
    <name evidence="17" type="ORF">NAEGRDRAFT_60853</name>
</gene>
<dbReference type="InterPro" id="IPR001709">
    <property type="entry name" value="Flavoprot_Pyr_Nucl_cyt_Rdtase"/>
</dbReference>
<evidence type="ECO:0000259" key="16">
    <source>
        <dbReference type="PROSITE" id="PS51384"/>
    </source>
</evidence>
<dbReference type="InParanoid" id="D2VTA3"/>
<name>D2VTA3_NAEGR</name>
<dbReference type="eggNOG" id="KOG0534">
    <property type="taxonomic scope" value="Eukaryota"/>
</dbReference>
<dbReference type="EC" id="1.6.2.2" evidence="15"/>
<dbReference type="VEuPathDB" id="AmoebaDB:NAEGRDRAFT_60853"/>
<sequence>MIRRLFVLGGAAGATFAGYHHYNKPFTHDNRFDQHVELEGAFSPETFKAYKLKEITPLSHDTSIYTFALEDTKEDNLTVPYKMNVPVASCIVAKAQVADEVVVRPYTPINKSDDVGKMELLVKSYPTGKLSKHFSQLAVGDQIEFKGPFVKIDYKPNYKKEMAFIVGGTGITPAYQIIQRVLSQTNEDKTKLTLLYASRTPEDILLKKELDTLAKKYPQQFKIYYTVDSDPNQKADSSIQGRGFVNKEMIEKAGIPKPSEDVLVSVCGPMPFYDMLSGRKKSPQEQGELSGLLKQMGYDEKTVYKF</sequence>
<dbReference type="SUPFAM" id="SSF52343">
    <property type="entry name" value="Ferredoxin reductase-like, C-terminal NADP-linked domain"/>
    <property type="match status" value="1"/>
</dbReference>
<dbReference type="CDD" id="cd06183">
    <property type="entry name" value="cyt_b5_reduct_like"/>
    <property type="match status" value="1"/>
</dbReference>
<protein>
    <recommendedName>
        <fullName evidence="15">NADH-cytochrome b5 reductase</fullName>
        <ecNumber evidence="15">1.6.2.2</ecNumber>
    </recommendedName>
</protein>
<feature type="binding site" evidence="14">
    <location>
        <position position="123"/>
    </location>
    <ligand>
        <name>FAD</name>
        <dbReference type="ChEBI" id="CHEBI:57692"/>
    </ligand>
</feature>
<dbReference type="Pfam" id="PF00175">
    <property type="entry name" value="NAD_binding_1"/>
    <property type="match status" value="1"/>
</dbReference>
<evidence type="ECO:0000256" key="2">
    <source>
        <dbReference type="ARBA" id="ARBA00004173"/>
    </source>
</evidence>
<feature type="binding site" evidence="14">
    <location>
        <position position="121"/>
    </location>
    <ligand>
        <name>FAD</name>
        <dbReference type="ChEBI" id="CHEBI:57692"/>
    </ligand>
</feature>
<dbReference type="PRINTS" id="PR00406">
    <property type="entry name" value="CYTB5RDTASE"/>
</dbReference>
<dbReference type="InterPro" id="IPR001433">
    <property type="entry name" value="OxRdtase_FAD/NAD-bd"/>
</dbReference>
<keyword evidence="9 15" id="KW-0560">Oxidoreductase</keyword>
<dbReference type="GeneID" id="8854308"/>
<dbReference type="PANTHER" id="PTHR19370">
    <property type="entry name" value="NADH-CYTOCHROME B5 REDUCTASE"/>
    <property type="match status" value="1"/>
</dbReference>
<comment type="cofactor">
    <cofactor evidence="1 14 15">
        <name>FAD</name>
        <dbReference type="ChEBI" id="CHEBI:57692"/>
    </cofactor>
</comment>
<dbReference type="Pfam" id="PF00970">
    <property type="entry name" value="FAD_binding_6"/>
    <property type="match status" value="1"/>
</dbReference>
<feature type="binding site" evidence="14">
    <location>
        <position position="172"/>
    </location>
    <ligand>
        <name>FAD</name>
        <dbReference type="ChEBI" id="CHEBI:57692"/>
    </ligand>
</feature>
<dbReference type="Gene3D" id="2.40.30.10">
    <property type="entry name" value="Translation factors"/>
    <property type="match status" value="1"/>
</dbReference>
<evidence type="ECO:0000256" key="11">
    <source>
        <dbReference type="ARBA" id="ARBA00023128"/>
    </source>
</evidence>
<dbReference type="OMA" id="KGPEMQK"/>
<evidence type="ECO:0000256" key="10">
    <source>
        <dbReference type="ARBA" id="ARBA00023027"/>
    </source>
</evidence>
<dbReference type="InterPro" id="IPR001834">
    <property type="entry name" value="CBR-like"/>
</dbReference>
<feature type="binding site" evidence="14">
    <location>
        <position position="105"/>
    </location>
    <ligand>
        <name>FAD</name>
        <dbReference type="ChEBI" id="CHEBI:57692"/>
    </ligand>
</feature>
<evidence type="ECO:0000313" key="17">
    <source>
        <dbReference type="EMBL" id="EFC39823.1"/>
    </source>
</evidence>
<dbReference type="InterPro" id="IPR017927">
    <property type="entry name" value="FAD-bd_FR_type"/>
</dbReference>
<dbReference type="GO" id="GO:0090524">
    <property type="term" value="F:cytochrome-b5 reductase activity, acting on NADH"/>
    <property type="evidence" value="ECO:0007669"/>
    <property type="project" value="UniProtKB-EC"/>
</dbReference>
<comment type="similarity">
    <text evidence="4 15">Belongs to the flavoprotein pyridine nucleotide cytochrome reductase family.</text>
</comment>
<keyword evidence="7 14" id="KW-0274">FAD</keyword>
<evidence type="ECO:0000256" key="7">
    <source>
        <dbReference type="ARBA" id="ARBA00022827"/>
    </source>
</evidence>
<evidence type="ECO:0000256" key="8">
    <source>
        <dbReference type="ARBA" id="ARBA00022989"/>
    </source>
</evidence>
<reference evidence="17 18" key="1">
    <citation type="journal article" date="2010" name="Cell">
        <title>The genome of Naegleria gruberi illuminates early eukaryotic versatility.</title>
        <authorList>
            <person name="Fritz-Laylin L.K."/>
            <person name="Prochnik S.E."/>
            <person name="Ginger M.L."/>
            <person name="Dacks J.B."/>
            <person name="Carpenter M.L."/>
            <person name="Field M.C."/>
            <person name="Kuo A."/>
            <person name="Paredez A."/>
            <person name="Chapman J."/>
            <person name="Pham J."/>
            <person name="Shu S."/>
            <person name="Neupane R."/>
            <person name="Cipriano M."/>
            <person name="Mancuso J."/>
            <person name="Tu H."/>
            <person name="Salamov A."/>
            <person name="Lindquist E."/>
            <person name="Shapiro H."/>
            <person name="Lucas S."/>
            <person name="Grigoriev I.V."/>
            <person name="Cande W.Z."/>
            <person name="Fulton C."/>
            <person name="Rokhsar D.S."/>
            <person name="Dawson S.C."/>
        </authorList>
    </citation>
    <scope>NUCLEOTIDE SEQUENCE [LARGE SCALE GENOMIC DNA]</scope>
    <source>
        <strain evidence="17 18">NEG-M</strain>
    </source>
</reference>
<evidence type="ECO:0000256" key="5">
    <source>
        <dbReference type="ARBA" id="ARBA00022630"/>
    </source>
</evidence>
<dbReference type="KEGG" id="ngr:NAEGRDRAFT_60853"/>
<proteinExistence type="inferred from homology"/>
<evidence type="ECO:0000256" key="12">
    <source>
        <dbReference type="ARBA" id="ARBA00023136"/>
    </source>
</evidence>
<dbReference type="EMBL" id="GG738896">
    <property type="protein sequence ID" value="EFC39823.1"/>
    <property type="molecule type" value="Genomic_DNA"/>
</dbReference>
<evidence type="ECO:0000256" key="4">
    <source>
        <dbReference type="ARBA" id="ARBA00006105"/>
    </source>
</evidence>
<feature type="binding site" evidence="14">
    <location>
        <position position="104"/>
    </location>
    <ligand>
        <name>FAD</name>
        <dbReference type="ChEBI" id="CHEBI:57692"/>
    </ligand>
</feature>
<dbReference type="InterPro" id="IPR039261">
    <property type="entry name" value="FNR_nucleotide-bd"/>
</dbReference>
<evidence type="ECO:0000256" key="3">
    <source>
        <dbReference type="ARBA" id="ARBA00004370"/>
    </source>
</evidence>
<evidence type="ECO:0000256" key="13">
    <source>
        <dbReference type="ARBA" id="ARBA00047682"/>
    </source>
</evidence>
<feature type="binding site" evidence="14">
    <location>
        <position position="129"/>
    </location>
    <ligand>
        <name>FAD</name>
        <dbReference type="ChEBI" id="CHEBI:57692"/>
    </ligand>
</feature>
<dbReference type="InterPro" id="IPR008333">
    <property type="entry name" value="Cbr1-like_FAD-bd_dom"/>
</dbReference>
<dbReference type="GO" id="GO:0005739">
    <property type="term" value="C:mitochondrion"/>
    <property type="evidence" value="ECO:0007669"/>
    <property type="project" value="UniProtKB-SubCell"/>
</dbReference>
<dbReference type="OrthoDB" id="432685at2759"/>
<keyword evidence="8" id="KW-1133">Transmembrane helix</keyword>
<evidence type="ECO:0000256" key="6">
    <source>
        <dbReference type="ARBA" id="ARBA00022692"/>
    </source>
</evidence>